<reference evidence="1 2" key="1">
    <citation type="submission" date="2019-01" db="EMBL/GenBank/DDBJ databases">
        <title>Filimonas sp. strain TTM-71.</title>
        <authorList>
            <person name="Chen W.-M."/>
        </authorList>
    </citation>
    <scope>NUCLEOTIDE SEQUENCE [LARGE SCALE GENOMIC DNA]</scope>
    <source>
        <strain evidence="1 2">TTM-71</strain>
    </source>
</reference>
<dbReference type="OrthoDB" id="791350at2"/>
<proteinExistence type="predicted"/>
<dbReference type="RefSeq" id="WP_129005530.1">
    <property type="nucleotide sequence ID" value="NZ_SDHZ01000004.1"/>
</dbReference>
<sequence length="333" mass="38828">MRLGVSKEMIGTYIKMFSGSLKHFSYKYESRFFRTPGVIPDYFCYICPICVENHMIFFKEGWSCTAEFSLDHFPPKNVGGDLKGLVCKTCNNNAGGLFDFITEDFLHFAGFHRKIPNSTLKTKSEIKGVKGKYKSHIIIDESGELRINFKPNDKSKIPFLDEWLDTLDKREDWEVQLTIPKIDQKNVTKAFLKAAYLACFNQWGYEFIYSNTGEMIRKVWRDEVEYPFSKIPFLIFDSEEDLKRVPKGVSFFRKPVEFQSFLVNIPMNLKENKYECIASVIIPHANGWQDLSKLNLIHSDTKQLEISLTTLVPALSRRKYDGYSSDWDMFYNK</sequence>
<accession>A0A4Q1D0J8</accession>
<organism evidence="1 2">
    <name type="scientific">Filimonas effusa</name>
    <dbReference type="NCBI Taxonomy" id="2508721"/>
    <lineage>
        <taxon>Bacteria</taxon>
        <taxon>Pseudomonadati</taxon>
        <taxon>Bacteroidota</taxon>
        <taxon>Chitinophagia</taxon>
        <taxon>Chitinophagales</taxon>
        <taxon>Chitinophagaceae</taxon>
        <taxon>Filimonas</taxon>
    </lineage>
</organism>
<name>A0A4Q1D0J8_9BACT</name>
<keyword evidence="2" id="KW-1185">Reference proteome</keyword>
<dbReference type="AlphaFoldDB" id="A0A4Q1D0J8"/>
<evidence type="ECO:0000313" key="2">
    <source>
        <dbReference type="Proteomes" id="UP000290545"/>
    </source>
</evidence>
<protein>
    <recommendedName>
        <fullName evidence="3">HNH endonuclease 5 domain-containing protein</fullName>
    </recommendedName>
</protein>
<dbReference type="EMBL" id="SDHZ01000004">
    <property type="protein sequence ID" value="RXK81276.1"/>
    <property type="molecule type" value="Genomic_DNA"/>
</dbReference>
<comment type="caution">
    <text evidence="1">The sequence shown here is derived from an EMBL/GenBank/DDBJ whole genome shotgun (WGS) entry which is preliminary data.</text>
</comment>
<gene>
    <name evidence="1" type="ORF">ESB13_20280</name>
</gene>
<dbReference type="Proteomes" id="UP000290545">
    <property type="component" value="Unassembled WGS sequence"/>
</dbReference>
<evidence type="ECO:0000313" key="1">
    <source>
        <dbReference type="EMBL" id="RXK81276.1"/>
    </source>
</evidence>
<evidence type="ECO:0008006" key="3">
    <source>
        <dbReference type="Google" id="ProtNLM"/>
    </source>
</evidence>